<sequence length="292" mass="33371">MQAKALQSTALGRSWSGTRMGNSAPLYYRPADALSSRRTKRLASAACRRVGLVVGVLLLTEVVLIIASAGVHLHQVPHALAEYFYVHRTCAVPDKWRQEMLSNAFEASDACTAVNASCWMDFGTVLGAYRHEGPIPWDRDVDFGGFVSEKEVVKAELVRRGFHVDDEECKLRLSKPQTQTRYNFVDIFLYEDDPTDPTRLTRCEISDPFRFWFPKFMTNPLVPMKFAGRMLPAPNHVEELLRIRYPYSYMVSLPQNINCFFVSRYYFTLFLGLFAVFGLPILLLVGWLCYKL</sequence>
<evidence type="ECO:0000259" key="2">
    <source>
        <dbReference type="Pfam" id="PF04991"/>
    </source>
</evidence>
<reference evidence="4" key="1">
    <citation type="submission" date="2011-02" db="EMBL/GenBank/DDBJ databases">
        <title>The Genome Sequence of Capsaspora owczarzaki ATCC 30864.</title>
        <authorList>
            <person name="Russ C."/>
            <person name="Cuomo C."/>
            <person name="Burger G."/>
            <person name="Gray M.W."/>
            <person name="Holland P.W.H."/>
            <person name="King N."/>
            <person name="Lang F.B.F."/>
            <person name="Roger A.J."/>
            <person name="Ruiz-Trillo I."/>
            <person name="Young S.K."/>
            <person name="Zeng Q."/>
            <person name="Gargeya S."/>
            <person name="Alvarado L."/>
            <person name="Berlin A."/>
            <person name="Chapman S.B."/>
            <person name="Chen Z."/>
            <person name="Freedman E."/>
            <person name="Gellesch M."/>
            <person name="Goldberg J."/>
            <person name="Griggs A."/>
            <person name="Gujja S."/>
            <person name="Heilman E."/>
            <person name="Heiman D."/>
            <person name="Howarth C."/>
            <person name="Mehta T."/>
            <person name="Neiman D."/>
            <person name="Pearson M."/>
            <person name="Roberts A."/>
            <person name="Saif S."/>
            <person name="Shea T."/>
            <person name="Shenoy N."/>
            <person name="Sisk P."/>
            <person name="Stolte C."/>
            <person name="Sykes S."/>
            <person name="White J."/>
            <person name="Yandava C."/>
            <person name="Haas B."/>
            <person name="Nusbaum C."/>
            <person name="Birren B."/>
        </authorList>
    </citation>
    <scope>NUCLEOTIDE SEQUENCE</scope>
    <source>
        <strain evidence="4">ATCC 30864</strain>
    </source>
</reference>
<name>A0A0D2WV39_CAPO3</name>
<dbReference type="InterPro" id="IPR007074">
    <property type="entry name" value="LicD/FKTN/FKRP_NTP_transf"/>
</dbReference>
<dbReference type="PANTHER" id="PTHR13627:SF31">
    <property type="entry name" value="RIBITOL 5-PHOSPHATE TRANSFERASE FKRP"/>
    <property type="match status" value="1"/>
</dbReference>
<dbReference type="PhylomeDB" id="A0A0D2WV39"/>
<gene>
    <name evidence="3" type="ORF">CAOG_006361</name>
</gene>
<feature type="domain" description="LicD/FKTN/FKRP nucleotidyltransferase" evidence="2">
    <location>
        <begin position="111"/>
        <end position="143"/>
    </location>
</feature>
<dbReference type="RefSeq" id="XP_004345110.1">
    <property type="nucleotide sequence ID" value="XM_004345060.2"/>
</dbReference>
<keyword evidence="4" id="KW-1185">Reference proteome</keyword>
<evidence type="ECO:0000313" key="3">
    <source>
        <dbReference type="EMBL" id="KJE95983.1"/>
    </source>
</evidence>
<keyword evidence="1" id="KW-1133">Transmembrane helix</keyword>
<accession>A0A0D2WV39</accession>
<evidence type="ECO:0000313" key="4">
    <source>
        <dbReference type="Proteomes" id="UP000008743"/>
    </source>
</evidence>
<dbReference type="Proteomes" id="UP000008743">
    <property type="component" value="Unassembled WGS sequence"/>
</dbReference>
<dbReference type="AlphaFoldDB" id="A0A0D2WV39"/>
<dbReference type="GO" id="GO:0009100">
    <property type="term" value="P:glycoprotein metabolic process"/>
    <property type="evidence" value="ECO:0007669"/>
    <property type="project" value="UniProtKB-ARBA"/>
</dbReference>
<protein>
    <recommendedName>
        <fullName evidence="2">LicD/FKTN/FKRP nucleotidyltransferase domain-containing protein</fullName>
    </recommendedName>
</protein>
<keyword evidence="1" id="KW-0812">Transmembrane</keyword>
<dbReference type="InParanoid" id="A0A0D2WV39"/>
<dbReference type="OrthoDB" id="419198at2759"/>
<evidence type="ECO:0000256" key="1">
    <source>
        <dbReference type="SAM" id="Phobius"/>
    </source>
</evidence>
<proteinExistence type="predicted"/>
<dbReference type="PANTHER" id="PTHR13627">
    <property type="entry name" value="FUKUTIN RELATED PROTEIN"/>
    <property type="match status" value="1"/>
</dbReference>
<feature type="transmembrane region" description="Helical" evidence="1">
    <location>
        <begin position="50"/>
        <end position="71"/>
    </location>
</feature>
<feature type="transmembrane region" description="Helical" evidence="1">
    <location>
        <begin position="265"/>
        <end position="290"/>
    </location>
</feature>
<dbReference type="EMBL" id="KE346370">
    <property type="protein sequence ID" value="KJE95983.1"/>
    <property type="molecule type" value="Genomic_DNA"/>
</dbReference>
<dbReference type="InterPro" id="IPR052613">
    <property type="entry name" value="LicD_transferase"/>
</dbReference>
<dbReference type="Pfam" id="PF04991">
    <property type="entry name" value="LicD"/>
    <property type="match status" value="1"/>
</dbReference>
<keyword evidence="1" id="KW-0472">Membrane</keyword>
<organism evidence="3 4">
    <name type="scientific">Capsaspora owczarzaki (strain ATCC 30864)</name>
    <dbReference type="NCBI Taxonomy" id="595528"/>
    <lineage>
        <taxon>Eukaryota</taxon>
        <taxon>Filasterea</taxon>
        <taxon>Capsaspora</taxon>
    </lineage>
</organism>